<name>I0WM51_RHOOP</name>
<accession>I0WM51</accession>
<protein>
    <submittedName>
        <fullName evidence="9">Sugar ABC transporter permease</fullName>
    </submittedName>
</protein>
<dbReference type="Pfam" id="PF02653">
    <property type="entry name" value="BPD_transp_2"/>
    <property type="match status" value="1"/>
</dbReference>
<comment type="caution">
    <text evidence="9">The sequence shown here is derived from an EMBL/GenBank/DDBJ whole genome shotgun (WGS) entry which is preliminary data.</text>
</comment>
<feature type="transmembrane region" description="Helical" evidence="8">
    <location>
        <begin position="217"/>
        <end position="239"/>
    </location>
</feature>
<gene>
    <name evidence="9" type="ORF">W59_23635</name>
</gene>
<keyword evidence="6 8" id="KW-1133">Transmembrane helix</keyword>
<evidence type="ECO:0000256" key="6">
    <source>
        <dbReference type="ARBA" id="ARBA00022989"/>
    </source>
</evidence>
<dbReference type="PATRIC" id="fig|1165867.3.peg.4824"/>
<feature type="transmembrane region" description="Helical" evidence="8">
    <location>
        <begin position="161"/>
        <end position="181"/>
    </location>
</feature>
<dbReference type="RefSeq" id="WP_007299288.1">
    <property type="nucleotide sequence ID" value="NZ_AJJH01000134.1"/>
</dbReference>
<reference evidence="9 10" key="1">
    <citation type="journal article" date="2012" name="J. Bacteriol.">
        <title>Draft genome sequence of the nitrophenol-degrading actinomycete Rhodococcus imtechensis RKJ300.</title>
        <authorList>
            <person name="Vikram S."/>
            <person name="Kumar S."/>
            <person name="Subramanian S."/>
            <person name="Raghava G.P."/>
        </authorList>
    </citation>
    <scope>NUCLEOTIDE SEQUENCE [LARGE SCALE GENOMIC DNA]</scope>
    <source>
        <strain evidence="9 10">RKJ300</strain>
    </source>
</reference>
<dbReference type="GO" id="GO:0022857">
    <property type="term" value="F:transmembrane transporter activity"/>
    <property type="evidence" value="ECO:0007669"/>
    <property type="project" value="InterPro"/>
</dbReference>
<feature type="transmembrane region" description="Helical" evidence="8">
    <location>
        <begin position="25"/>
        <end position="46"/>
    </location>
</feature>
<dbReference type="EMBL" id="AJJH01000134">
    <property type="protein sequence ID" value="EID77467.1"/>
    <property type="molecule type" value="Genomic_DNA"/>
</dbReference>
<comment type="subcellular location">
    <subcellularLocation>
        <location evidence="1">Cell membrane</location>
        <topology evidence="1">Multi-pass membrane protein</topology>
    </subcellularLocation>
</comment>
<proteinExistence type="predicted"/>
<evidence type="ECO:0000256" key="5">
    <source>
        <dbReference type="ARBA" id="ARBA00022692"/>
    </source>
</evidence>
<feature type="transmembrane region" description="Helical" evidence="8">
    <location>
        <begin position="53"/>
        <end position="71"/>
    </location>
</feature>
<organism evidence="9 10">
    <name type="scientific">Rhodococcus opacus RKJ300 = JCM 13270</name>
    <dbReference type="NCBI Taxonomy" id="1165867"/>
    <lineage>
        <taxon>Bacteria</taxon>
        <taxon>Bacillati</taxon>
        <taxon>Actinomycetota</taxon>
        <taxon>Actinomycetes</taxon>
        <taxon>Mycobacteriales</taxon>
        <taxon>Nocardiaceae</taxon>
        <taxon>Rhodococcus</taxon>
    </lineage>
</organism>
<evidence type="ECO:0000256" key="3">
    <source>
        <dbReference type="ARBA" id="ARBA00022475"/>
    </source>
</evidence>
<keyword evidence="7 8" id="KW-0472">Membrane</keyword>
<sequence>MTVISRAPEVPSPATAVFRRVGPNLAVVGLVTLVLAVAAITTDGFFTTDNARAILLSASIVGVVAVAMTPITLSGNLVSLAVQQMTILATIMYLAMARDGMHWLAALAAVVVAMVVVGVLQGAVVALGMNPIVTTLAAGAIIFGVLASYTNGRAVTATGPLLAFVAEGSLFGIPVAVYAFLLFTLLAQFYVTGTVLGRQTLLVGSNREVARNSGLPIATIIISAFVVLALGTALAGLLTAGQIGQATPSDLGGLTFDVIAAILVGGTAIQGGEGSPLRSAFGAIVIACFNNIMVLNGLSIGPRLTFAGVLVATVVLLLHVTRKGTR</sequence>
<keyword evidence="4" id="KW-0997">Cell inner membrane</keyword>
<keyword evidence="2" id="KW-0813">Transport</keyword>
<dbReference type="CDD" id="cd06579">
    <property type="entry name" value="TM_PBP1_transp_AraH_like"/>
    <property type="match status" value="1"/>
</dbReference>
<dbReference type="PANTHER" id="PTHR32196:SF21">
    <property type="entry name" value="ABC TRANSPORTER PERMEASE PROTEIN YPHD-RELATED"/>
    <property type="match status" value="1"/>
</dbReference>
<dbReference type="PANTHER" id="PTHR32196">
    <property type="entry name" value="ABC TRANSPORTER PERMEASE PROTEIN YPHD-RELATED-RELATED"/>
    <property type="match status" value="1"/>
</dbReference>
<evidence type="ECO:0000256" key="2">
    <source>
        <dbReference type="ARBA" id="ARBA00022448"/>
    </source>
</evidence>
<feature type="transmembrane region" description="Helical" evidence="8">
    <location>
        <begin position="132"/>
        <end position="149"/>
    </location>
</feature>
<keyword evidence="5 8" id="KW-0812">Transmembrane</keyword>
<keyword evidence="3" id="KW-1003">Cell membrane</keyword>
<dbReference type="Proteomes" id="UP000006447">
    <property type="component" value="Unassembled WGS sequence"/>
</dbReference>
<evidence type="ECO:0000313" key="9">
    <source>
        <dbReference type="EMBL" id="EID77467.1"/>
    </source>
</evidence>
<feature type="transmembrane region" description="Helical" evidence="8">
    <location>
        <begin position="103"/>
        <end position="126"/>
    </location>
</feature>
<evidence type="ECO:0000313" key="10">
    <source>
        <dbReference type="Proteomes" id="UP000006447"/>
    </source>
</evidence>
<evidence type="ECO:0000256" key="8">
    <source>
        <dbReference type="SAM" id="Phobius"/>
    </source>
</evidence>
<evidence type="ECO:0000256" key="1">
    <source>
        <dbReference type="ARBA" id="ARBA00004651"/>
    </source>
</evidence>
<dbReference type="AlphaFoldDB" id="I0WM51"/>
<evidence type="ECO:0000256" key="4">
    <source>
        <dbReference type="ARBA" id="ARBA00022519"/>
    </source>
</evidence>
<dbReference type="InterPro" id="IPR001851">
    <property type="entry name" value="ABC_transp_permease"/>
</dbReference>
<feature type="transmembrane region" description="Helical" evidence="8">
    <location>
        <begin position="304"/>
        <end position="321"/>
    </location>
</feature>
<dbReference type="GO" id="GO:0005886">
    <property type="term" value="C:plasma membrane"/>
    <property type="evidence" value="ECO:0007669"/>
    <property type="project" value="UniProtKB-SubCell"/>
</dbReference>
<evidence type="ECO:0000256" key="7">
    <source>
        <dbReference type="ARBA" id="ARBA00023136"/>
    </source>
</evidence>
<feature type="transmembrane region" description="Helical" evidence="8">
    <location>
        <begin position="251"/>
        <end position="269"/>
    </location>
</feature>